<feature type="region of interest" description="Disordered" evidence="4">
    <location>
        <begin position="418"/>
        <end position="455"/>
    </location>
</feature>
<organism evidence="5 6">
    <name type="scientific">Escallonia herrerae</name>
    <dbReference type="NCBI Taxonomy" id="1293975"/>
    <lineage>
        <taxon>Eukaryota</taxon>
        <taxon>Viridiplantae</taxon>
        <taxon>Streptophyta</taxon>
        <taxon>Embryophyta</taxon>
        <taxon>Tracheophyta</taxon>
        <taxon>Spermatophyta</taxon>
        <taxon>Magnoliopsida</taxon>
        <taxon>eudicotyledons</taxon>
        <taxon>Gunneridae</taxon>
        <taxon>Pentapetalae</taxon>
        <taxon>asterids</taxon>
        <taxon>campanulids</taxon>
        <taxon>Escalloniales</taxon>
        <taxon>Escalloniaceae</taxon>
        <taxon>Escallonia</taxon>
    </lineage>
</organism>
<feature type="compositionally biased region" description="Basic and acidic residues" evidence="4">
    <location>
        <begin position="421"/>
        <end position="443"/>
    </location>
</feature>
<evidence type="ECO:0000256" key="1">
    <source>
        <dbReference type="ARBA" id="ARBA00022574"/>
    </source>
</evidence>
<dbReference type="PANTHER" id="PTHR22844">
    <property type="entry name" value="F-BOX AND WD40 DOMAIN PROTEIN"/>
    <property type="match status" value="1"/>
</dbReference>
<dbReference type="FunFam" id="2.130.10.10:FF:000775">
    <property type="entry name" value="BnaA09g28200D protein"/>
    <property type="match status" value="1"/>
</dbReference>
<feature type="repeat" description="WD" evidence="3">
    <location>
        <begin position="214"/>
        <end position="253"/>
    </location>
</feature>
<evidence type="ECO:0000256" key="4">
    <source>
        <dbReference type="SAM" id="MobiDB-lite"/>
    </source>
</evidence>
<reference evidence="5" key="1">
    <citation type="submission" date="2022-12" db="EMBL/GenBank/DDBJ databases">
        <title>Draft genome assemblies for two species of Escallonia (Escalloniales).</title>
        <authorList>
            <person name="Chanderbali A."/>
            <person name="Dervinis C."/>
            <person name="Anghel I."/>
            <person name="Soltis D."/>
            <person name="Soltis P."/>
            <person name="Zapata F."/>
        </authorList>
    </citation>
    <scope>NUCLEOTIDE SEQUENCE</scope>
    <source>
        <strain evidence="5">UCBG64.0493</strain>
        <tissue evidence="5">Leaf</tissue>
    </source>
</reference>
<dbReference type="PRINTS" id="PR00320">
    <property type="entry name" value="GPROTEINBRPT"/>
</dbReference>
<keyword evidence="6" id="KW-1185">Reference proteome</keyword>
<keyword evidence="2" id="KW-0677">Repeat</keyword>
<protein>
    <submittedName>
        <fullName evidence="5">Uncharacterized protein</fullName>
    </submittedName>
</protein>
<dbReference type="InterPro" id="IPR001680">
    <property type="entry name" value="WD40_rpt"/>
</dbReference>
<gene>
    <name evidence="5" type="ORF">RJ639_045259</name>
</gene>
<dbReference type="PANTHER" id="PTHR22844:SF340">
    <property type="entry name" value="OS01G0946100 PROTEIN"/>
    <property type="match status" value="1"/>
</dbReference>
<dbReference type="InterPro" id="IPR015943">
    <property type="entry name" value="WD40/YVTN_repeat-like_dom_sf"/>
</dbReference>
<dbReference type="Proteomes" id="UP001188597">
    <property type="component" value="Unassembled WGS sequence"/>
</dbReference>
<feature type="repeat" description="WD" evidence="3">
    <location>
        <begin position="346"/>
        <end position="381"/>
    </location>
</feature>
<feature type="region of interest" description="Disordered" evidence="4">
    <location>
        <begin position="1"/>
        <end position="48"/>
    </location>
</feature>
<dbReference type="Pfam" id="PF00400">
    <property type="entry name" value="WD40"/>
    <property type="match status" value="6"/>
</dbReference>
<keyword evidence="1 3" id="KW-0853">WD repeat</keyword>
<accession>A0AA88W5T1</accession>
<dbReference type="AlphaFoldDB" id="A0AA88W5T1"/>
<feature type="repeat" description="WD" evidence="3">
    <location>
        <begin position="174"/>
        <end position="213"/>
    </location>
</feature>
<dbReference type="SMART" id="SM00320">
    <property type="entry name" value="WD40"/>
    <property type="match status" value="7"/>
</dbReference>
<feature type="compositionally biased region" description="Low complexity" evidence="4">
    <location>
        <begin position="10"/>
        <end position="28"/>
    </location>
</feature>
<comment type="caution">
    <text evidence="5">The sequence shown here is derived from an EMBL/GenBank/DDBJ whole genome shotgun (WGS) entry which is preliminary data.</text>
</comment>
<feature type="repeat" description="WD" evidence="3">
    <location>
        <begin position="303"/>
        <end position="333"/>
    </location>
</feature>
<dbReference type="PROSITE" id="PS50294">
    <property type="entry name" value="WD_REPEATS_REGION"/>
    <property type="match status" value="1"/>
</dbReference>
<evidence type="ECO:0000313" key="5">
    <source>
        <dbReference type="EMBL" id="KAK3021626.1"/>
    </source>
</evidence>
<proteinExistence type="predicted"/>
<dbReference type="SUPFAM" id="SSF50978">
    <property type="entry name" value="WD40 repeat-like"/>
    <property type="match status" value="1"/>
</dbReference>
<evidence type="ECO:0000313" key="6">
    <source>
        <dbReference type="Proteomes" id="UP001188597"/>
    </source>
</evidence>
<evidence type="ECO:0000256" key="2">
    <source>
        <dbReference type="ARBA" id="ARBA00022737"/>
    </source>
</evidence>
<dbReference type="CDD" id="cd00200">
    <property type="entry name" value="WD40"/>
    <property type="match status" value="1"/>
</dbReference>
<dbReference type="PROSITE" id="PS50082">
    <property type="entry name" value="WD_REPEATS_2"/>
    <property type="match status" value="4"/>
</dbReference>
<dbReference type="InterPro" id="IPR045182">
    <property type="entry name" value="JINGUBANG-like"/>
</dbReference>
<sequence>MFKSIKPPISNNTLSTPLLSSTTTTATSDSDETPTNSNRFQDIPQPLPNTPTTSYKSLAVLSVHAGTVSSLAVSGEFLLSASQGKDIIVWQQPDLHIFAKFGHGGGGAVKALVTLGNKVFTAHQDSRVRVWRISRSSENVFKLVDTLPTTKDYLGKCLLQKNYVQTRRHHKRLWIEHADSISCLAVRNGLIYSGSWDKTLKVWRIGDLKCLESIKAHDDAINGLVASKGVVFSASADGKIKVWGLANRSHSLMGILEGHRDASFNAVVVSEDGRWVYGGGSDGYLMGWKGNAGFDSWRLVCEVRGHKMAVLCMCLRGDILCSGSADKSIGVWKRELGGGVFRIGVIRGHEGPVKCLQVSPNCVGGGFMLYSGSLDKSLRVWRAFAAASQIFNLPLGTIEGMNLQIPTVRFTWKECPATPRQMKEGKDDRAATSTEEARGEVQNKPKTVTIRIKRSRTVPEANGADLVPIVDSEV</sequence>
<dbReference type="InterPro" id="IPR036322">
    <property type="entry name" value="WD40_repeat_dom_sf"/>
</dbReference>
<name>A0AA88W5T1_9ASTE</name>
<dbReference type="Gene3D" id="2.130.10.10">
    <property type="entry name" value="YVTN repeat-like/Quinoprotein amine dehydrogenase"/>
    <property type="match status" value="2"/>
</dbReference>
<dbReference type="InterPro" id="IPR020472">
    <property type="entry name" value="WD40_PAC1"/>
</dbReference>
<evidence type="ECO:0000256" key="3">
    <source>
        <dbReference type="PROSITE-ProRule" id="PRU00221"/>
    </source>
</evidence>
<dbReference type="EMBL" id="JAVXUP010000751">
    <property type="protein sequence ID" value="KAK3021626.1"/>
    <property type="molecule type" value="Genomic_DNA"/>
</dbReference>